<dbReference type="GeneID" id="94428809"/>
<comment type="caution">
    <text evidence="1">The sequence shown here is derived from an EMBL/GenBank/DDBJ whole genome shotgun (WGS) entry which is preliminary data.</text>
</comment>
<evidence type="ECO:0000313" key="1">
    <source>
        <dbReference type="EMBL" id="PHJ20740.1"/>
    </source>
</evidence>
<protein>
    <submittedName>
        <fullName evidence="1">Uncharacterized protein</fullName>
    </submittedName>
</protein>
<proteinExistence type="predicted"/>
<accession>A0A2C6KJR1</accession>
<organism evidence="1 2">
    <name type="scientific">Cystoisospora suis</name>
    <dbReference type="NCBI Taxonomy" id="483139"/>
    <lineage>
        <taxon>Eukaryota</taxon>
        <taxon>Sar</taxon>
        <taxon>Alveolata</taxon>
        <taxon>Apicomplexa</taxon>
        <taxon>Conoidasida</taxon>
        <taxon>Coccidia</taxon>
        <taxon>Eucoccidiorida</taxon>
        <taxon>Eimeriorina</taxon>
        <taxon>Sarcocystidae</taxon>
        <taxon>Cystoisospora</taxon>
    </lineage>
</organism>
<name>A0A2C6KJR1_9APIC</name>
<dbReference type="VEuPathDB" id="ToxoDB:CSUI_005422"/>
<dbReference type="RefSeq" id="XP_067922426.1">
    <property type="nucleotide sequence ID" value="XM_068065598.1"/>
</dbReference>
<dbReference type="AlphaFoldDB" id="A0A2C6KJR1"/>
<evidence type="ECO:0000313" key="2">
    <source>
        <dbReference type="Proteomes" id="UP000221165"/>
    </source>
</evidence>
<dbReference type="EMBL" id="MIGC01002625">
    <property type="protein sequence ID" value="PHJ20740.1"/>
    <property type="molecule type" value="Genomic_DNA"/>
</dbReference>
<sequence>MCCNVYLTTIYRNIGDASVFSPGTHNHLSLSLVCQR</sequence>
<gene>
    <name evidence="1" type="ORF">CSUI_005422</name>
</gene>
<keyword evidence="2" id="KW-1185">Reference proteome</keyword>
<reference evidence="1 2" key="1">
    <citation type="journal article" date="2017" name="Int. J. Parasitol.">
        <title>The genome of the protozoan parasite Cystoisospora suis and a reverse vaccinology approach to identify vaccine candidates.</title>
        <authorList>
            <person name="Palmieri N."/>
            <person name="Shrestha A."/>
            <person name="Ruttkowski B."/>
            <person name="Beck T."/>
            <person name="Vogl C."/>
            <person name="Tomley F."/>
            <person name="Blake D.P."/>
            <person name="Joachim A."/>
        </authorList>
    </citation>
    <scope>NUCLEOTIDE SEQUENCE [LARGE SCALE GENOMIC DNA]</scope>
    <source>
        <strain evidence="1 2">Wien I</strain>
    </source>
</reference>
<dbReference type="Proteomes" id="UP000221165">
    <property type="component" value="Unassembled WGS sequence"/>
</dbReference>